<keyword evidence="2" id="KW-0963">Cytoplasm</keyword>
<dbReference type="InterPro" id="IPR002219">
    <property type="entry name" value="PKC_DAG/PE"/>
</dbReference>
<dbReference type="InterPro" id="IPR033614">
    <property type="entry name" value="RASSF1-6"/>
</dbReference>
<evidence type="ECO:0000256" key="3">
    <source>
        <dbReference type="ARBA" id="ARBA00022553"/>
    </source>
</evidence>
<accession>A0A8T0AR32</accession>
<dbReference type="GO" id="GO:0005634">
    <property type="term" value="C:nucleus"/>
    <property type="evidence" value="ECO:0007669"/>
    <property type="project" value="TreeGrafter"/>
</dbReference>
<keyword evidence="9" id="KW-0175">Coiled coil</keyword>
<dbReference type="PROSITE" id="PS50951">
    <property type="entry name" value="SARAH"/>
    <property type="match status" value="1"/>
</dbReference>
<evidence type="ECO:0000259" key="13">
    <source>
        <dbReference type="PROSITE" id="PS50951"/>
    </source>
</evidence>
<dbReference type="CDD" id="cd21892">
    <property type="entry name" value="SARAH_RASSF5"/>
    <property type="match status" value="1"/>
</dbReference>
<dbReference type="SUPFAM" id="SSF57889">
    <property type="entry name" value="Cysteine-rich domain"/>
    <property type="match status" value="1"/>
</dbReference>
<comment type="subcellular location">
    <subcellularLocation>
        <location evidence="1">Cytoplasm</location>
        <location evidence="1">Cytoskeleton</location>
    </subcellularLocation>
</comment>
<comment type="caution">
    <text evidence="14">The sequence shown here is derived from an EMBL/GenBank/DDBJ whole genome shotgun (WGS) entry which is preliminary data.</text>
</comment>
<feature type="coiled-coil region" evidence="9">
    <location>
        <begin position="470"/>
        <end position="501"/>
    </location>
</feature>
<dbReference type="FunFam" id="3.10.20.90:FF:000048">
    <property type="entry name" value="Ras association domain family member 1"/>
    <property type="match status" value="1"/>
</dbReference>
<dbReference type="InterPro" id="IPR011524">
    <property type="entry name" value="SARAH_dom"/>
</dbReference>
<dbReference type="Pfam" id="PF00130">
    <property type="entry name" value="C1_1"/>
    <property type="match status" value="1"/>
</dbReference>
<keyword evidence="3" id="KW-0597">Phosphoprotein</keyword>
<dbReference type="InterPro" id="IPR046349">
    <property type="entry name" value="C1-like_sf"/>
</dbReference>
<name>A0A8T0AR32_SILME</name>
<sequence length="503" mass="56927">MASVTLEQHPARHHLDSEKLFFRKLASEGKKLMRKSSREKMPRGRAAAVGAVPAVPGPKVQLDHCSSSDTVFLETSDSCDAETPRITKGTRDRVPAAQGALEYPGSDAEQTRYRRADARNANNANNNGDVRSQPRRSSAKTHGELSPRTGGKRKNFRSLSTEADTLEGIQLERLTQGRRGVVRLMRTEQPRRQAWSIFGVKEEKGEGHLFAPRRVTQDWCDACSRLIKSTALRCEYCSYTCHLECENHVQLDCNQRNGQKEETPIDSPCRTYSTAPQVKNTTKEDVEENQQSLTEEEVKAKIEEYNSTLSENGMKLNDDGTYNGFIKVHLKLRRPVTLLSNEANSSGNSDNGSAAADISEKRTSFYMPSEAVKQLHVSSTTTVREVIEGLLRKYMVQDNPLKFALYKQMHRHGQDLFQKLLDSEHPLVLRLLAGPDLEKLSFVLKENETGEVEWHAFSVPELQNFVTILVKEENERVRQVKQRYLAYRNKLEEALKEVQNKPG</sequence>
<keyword evidence="4" id="KW-0493">Microtubule</keyword>
<dbReference type="OrthoDB" id="74314at2759"/>
<dbReference type="SMART" id="SM00109">
    <property type="entry name" value="C1"/>
    <property type="match status" value="1"/>
</dbReference>
<feature type="compositionally biased region" description="Basic and acidic residues" evidence="10">
    <location>
        <begin position="82"/>
        <end position="94"/>
    </location>
</feature>
<dbReference type="GO" id="GO:0007165">
    <property type="term" value="P:signal transduction"/>
    <property type="evidence" value="ECO:0007669"/>
    <property type="project" value="InterPro"/>
</dbReference>
<evidence type="ECO:0000256" key="2">
    <source>
        <dbReference type="ARBA" id="ARBA00022490"/>
    </source>
</evidence>
<dbReference type="CDD" id="cd20886">
    <property type="entry name" value="C1_RASSF5"/>
    <property type="match status" value="1"/>
</dbReference>
<dbReference type="Gene3D" id="3.30.60.20">
    <property type="match status" value="1"/>
</dbReference>
<dbReference type="GO" id="GO:0008270">
    <property type="term" value="F:zinc ion binding"/>
    <property type="evidence" value="ECO:0007669"/>
    <property type="project" value="UniProtKB-KW"/>
</dbReference>
<dbReference type="PROSITE" id="PS50200">
    <property type="entry name" value="RA"/>
    <property type="match status" value="1"/>
</dbReference>
<dbReference type="Pfam" id="PF00788">
    <property type="entry name" value="RA"/>
    <property type="match status" value="1"/>
</dbReference>
<keyword evidence="5" id="KW-0479">Metal-binding</keyword>
<dbReference type="AlphaFoldDB" id="A0A8T0AR32"/>
<dbReference type="Gene3D" id="1.20.5.110">
    <property type="match status" value="1"/>
</dbReference>
<evidence type="ECO:0000256" key="8">
    <source>
        <dbReference type="ARBA" id="ARBA00023212"/>
    </source>
</evidence>
<keyword evidence="7" id="KW-0862">Zinc</keyword>
<evidence type="ECO:0000256" key="10">
    <source>
        <dbReference type="SAM" id="MobiDB-lite"/>
    </source>
</evidence>
<evidence type="ECO:0000256" key="4">
    <source>
        <dbReference type="ARBA" id="ARBA00022701"/>
    </source>
</evidence>
<organism evidence="14 15">
    <name type="scientific">Silurus meridionalis</name>
    <name type="common">Southern catfish</name>
    <name type="synonym">Silurus soldatovi meridionalis</name>
    <dbReference type="NCBI Taxonomy" id="175797"/>
    <lineage>
        <taxon>Eukaryota</taxon>
        <taxon>Metazoa</taxon>
        <taxon>Chordata</taxon>
        <taxon>Craniata</taxon>
        <taxon>Vertebrata</taxon>
        <taxon>Euteleostomi</taxon>
        <taxon>Actinopterygii</taxon>
        <taxon>Neopterygii</taxon>
        <taxon>Teleostei</taxon>
        <taxon>Ostariophysi</taxon>
        <taxon>Siluriformes</taxon>
        <taxon>Siluridae</taxon>
        <taxon>Silurus</taxon>
    </lineage>
</organism>
<dbReference type="Gene3D" id="3.10.20.90">
    <property type="entry name" value="Phosphatidylinositol 3-kinase Catalytic Subunit, Chain A, domain 1"/>
    <property type="match status" value="1"/>
</dbReference>
<dbReference type="SUPFAM" id="SSF54236">
    <property type="entry name" value="Ubiquitin-like"/>
    <property type="match status" value="1"/>
</dbReference>
<evidence type="ECO:0000256" key="7">
    <source>
        <dbReference type="ARBA" id="ARBA00022833"/>
    </source>
</evidence>
<evidence type="ECO:0000256" key="6">
    <source>
        <dbReference type="ARBA" id="ARBA00022771"/>
    </source>
</evidence>
<evidence type="ECO:0000313" key="14">
    <source>
        <dbReference type="EMBL" id="KAF7693341.1"/>
    </source>
</evidence>
<feature type="region of interest" description="Disordered" evidence="10">
    <location>
        <begin position="76"/>
        <end position="161"/>
    </location>
</feature>
<dbReference type="EMBL" id="JABFDY010000019">
    <property type="protein sequence ID" value="KAF7693341.1"/>
    <property type="molecule type" value="Genomic_DNA"/>
</dbReference>
<feature type="domain" description="SARAH" evidence="13">
    <location>
        <begin position="451"/>
        <end position="498"/>
    </location>
</feature>
<dbReference type="GO" id="GO:0005874">
    <property type="term" value="C:microtubule"/>
    <property type="evidence" value="ECO:0007669"/>
    <property type="project" value="UniProtKB-KW"/>
</dbReference>
<evidence type="ECO:0000259" key="12">
    <source>
        <dbReference type="PROSITE" id="PS50200"/>
    </source>
</evidence>
<feature type="compositionally biased region" description="Basic and acidic residues" evidence="10">
    <location>
        <begin position="109"/>
        <end position="118"/>
    </location>
</feature>
<reference evidence="14" key="1">
    <citation type="submission" date="2020-08" db="EMBL/GenBank/DDBJ databases">
        <title>Chromosome-level assembly of Southern catfish (Silurus meridionalis) provides insights into visual adaptation to the nocturnal and benthic lifestyles.</title>
        <authorList>
            <person name="Zhang Y."/>
            <person name="Wang D."/>
            <person name="Peng Z."/>
        </authorList>
    </citation>
    <scope>NUCLEOTIDE SEQUENCE</scope>
    <source>
        <strain evidence="14">SWU-2019-XX</strain>
        <tissue evidence="14">Muscle</tissue>
    </source>
</reference>
<evidence type="ECO:0000256" key="5">
    <source>
        <dbReference type="ARBA" id="ARBA00022723"/>
    </source>
</evidence>
<dbReference type="InterPro" id="IPR029071">
    <property type="entry name" value="Ubiquitin-like_domsf"/>
</dbReference>
<feature type="domain" description="Ras-associating" evidence="12">
    <location>
        <begin position="365"/>
        <end position="449"/>
    </location>
</feature>
<dbReference type="Pfam" id="PF16517">
    <property type="entry name" value="Nore1-SARAH"/>
    <property type="match status" value="1"/>
</dbReference>
<keyword evidence="6" id="KW-0863">Zinc-finger</keyword>
<dbReference type="PROSITE" id="PS50081">
    <property type="entry name" value="ZF_DAG_PE_2"/>
    <property type="match status" value="1"/>
</dbReference>
<evidence type="ECO:0000256" key="9">
    <source>
        <dbReference type="SAM" id="Coils"/>
    </source>
</evidence>
<proteinExistence type="predicted"/>
<keyword evidence="8" id="KW-0206">Cytoskeleton</keyword>
<dbReference type="SMART" id="SM00314">
    <property type="entry name" value="RA"/>
    <property type="match status" value="1"/>
</dbReference>
<protein>
    <recommendedName>
        <fullName evidence="16">Ras association domain-containing protein 5</fullName>
    </recommendedName>
</protein>
<feature type="domain" description="Phorbol-ester/DAG-type" evidence="11">
    <location>
        <begin position="207"/>
        <end position="253"/>
    </location>
</feature>
<dbReference type="PROSITE" id="PS00479">
    <property type="entry name" value="ZF_DAG_PE_1"/>
    <property type="match status" value="1"/>
</dbReference>
<dbReference type="PANTHER" id="PTHR22738">
    <property type="entry name" value="RASSF"/>
    <property type="match status" value="1"/>
</dbReference>
<evidence type="ECO:0000313" key="15">
    <source>
        <dbReference type="Proteomes" id="UP000606274"/>
    </source>
</evidence>
<dbReference type="PANTHER" id="PTHR22738:SF9">
    <property type="entry name" value="RAS ASSOCIATION DOMAIN-CONTAINING PROTEIN 5"/>
    <property type="match status" value="1"/>
</dbReference>
<gene>
    <name evidence="14" type="ORF">HF521_008657</name>
</gene>
<dbReference type="InterPro" id="IPR000159">
    <property type="entry name" value="RA_dom"/>
</dbReference>
<evidence type="ECO:0000256" key="1">
    <source>
        <dbReference type="ARBA" id="ARBA00004245"/>
    </source>
</evidence>
<evidence type="ECO:0000259" key="11">
    <source>
        <dbReference type="PROSITE" id="PS50081"/>
    </source>
</evidence>
<keyword evidence="15" id="KW-1185">Reference proteome</keyword>
<evidence type="ECO:0008006" key="16">
    <source>
        <dbReference type="Google" id="ProtNLM"/>
    </source>
</evidence>
<dbReference type="Proteomes" id="UP000606274">
    <property type="component" value="Unassembled WGS sequence"/>
</dbReference>